<accession>A0A315EWH1</accession>
<reference evidence="1 2" key="1">
    <citation type="submission" date="2017-04" db="EMBL/GenBank/DDBJ databases">
        <title>Unexpected and diverse lifestyles within the genus Limnohabitans.</title>
        <authorList>
            <person name="Kasalicky V."/>
            <person name="Mehrshad M."/>
            <person name="Andrei S.-A."/>
            <person name="Salcher M."/>
            <person name="Kratochvilova H."/>
            <person name="Simek K."/>
            <person name="Ghai R."/>
        </authorList>
    </citation>
    <scope>NUCLEOTIDE SEQUENCE [LARGE SCALE GENOMIC DNA]</scope>
    <source>
        <strain evidence="1 2">MWH-C5</strain>
    </source>
</reference>
<organism evidence="1 2">
    <name type="scientific">Limnohabitans curvus</name>
    <dbReference type="NCBI Taxonomy" id="323423"/>
    <lineage>
        <taxon>Bacteria</taxon>
        <taxon>Pseudomonadati</taxon>
        <taxon>Pseudomonadota</taxon>
        <taxon>Betaproteobacteria</taxon>
        <taxon>Burkholderiales</taxon>
        <taxon>Comamonadaceae</taxon>
        <taxon>Limnohabitans</taxon>
    </lineage>
</organism>
<protein>
    <recommendedName>
        <fullName evidence="3">Integrase</fullName>
    </recommendedName>
</protein>
<name>A0A315EWH1_9BURK</name>
<evidence type="ECO:0000313" key="2">
    <source>
        <dbReference type="Proteomes" id="UP000251341"/>
    </source>
</evidence>
<sequence>MTQAKSRDNAIKSLGRQFDIVLDVTGMKVSNVGEPRSLYSLRHSSIMFRLMFGRAVDTLTLARNARTSPEMIDRFYAAPLQGEMNIGELQSKRRPRPWELGQAK</sequence>
<dbReference type="Proteomes" id="UP000251341">
    <property type="component" value="Unassembled WGS sequence"/>
</dbReference>
<gene>
    <name evidence="1" type="ORF">B9Z44_12570</name>
</gene>
<comment type="caution">
    <text evidence="1">The sequence shown here is derived from an EMBL/GenBank/DDBJ whole genome shotgun (WGS) entry which is preliminary data.</text>
</comment>
<dbReference type="AlphaFoldDB" id="A0A315EWH1"/>
<keyword evidence="2" id="KW-1185">Reference proteome</keyword>
<dbReference type="EMBL" id="NESP01000001">
    <property type="protein sequence ID" value="PUE60332.1"/>
    <property type="molecule type" value="Genomic_DNA"/>
</dbReference>
<evidence type="ECO:0008006" key="3">
    <source>
        <dbReference type="Google" id="ProtNLM"/>
    </source>
</evidence>
<evidence type="ECO:0000313" key="1">
    <source>
        <dbReference type="EMBL" id="PUE60332.1"/>
    </source>
</evidence>
<proteinExistence type="predicted"/>